<dbReference type="EMBL" id="RZGR01000019">
    <property type="protein sequence ID" value="RUQ85179.1"/>
    <property type="molecule type" value="Genomic_DNA"/>
</dbReference>
<dbReference type="RefSeq" id="WP_127111307.1">
    <property type="nucleotide sequence ID" value="NZ_RZGR01000019.1"/>
</dbReference>
<evidence type="ECO:0008006" key="4">
    <source>
        <dbReference type="Google" id="ProtNLM"/>
    </source>
</evidence>
<evidence type="ECO:0000313" key="3">
    <source>
        <dbReference type="Proteomes" id="UP000288012"/>
    </source>
</evidence>
<feature type="compositionally biased region" description="Basic and acidic residues" evidence="1">
    <location>
        <begin position="11"/>
        <end position="28"/>
    </location>
</feature>
<reference evidence="2 3" key="1">
    <citation type="submission" date="2018-12" db="EMBL/GenBank/DDBJ databases">
        <title>Legionella sp,whole genome shotgun sequence.</title>
        <authorList>
            <person name="Wu H."/>
        </authorList>
    </citation>
    <scope>NUCLEOTIDE SEQUENCE [LARGE SCALE GENOMIC DNA]</scope>
    <source>
        <strain evidence="3">km714</strain>
    </source>
</reference>
<feature type="region of interest" description="Disordered" evidence="1">
    <location>
        <begin position="64"/>
        <end position="83"/>
    </location>
</feature>
<proteinExistence type="predicted"/>
<feature type="compositionally biased region" description="Basic and acidic residues" evidence="1">
    <location>
        <begin position="64"/>
        <end position="75"/>
    </location>
</feature>
<organism evidence="2 3">
    <name type="scientific">Legionella septentrionalis</name>
    <dbReference type="NCBI Taxonomy" id="2498109"/>
    <lineage>
        <taxon>Bacteria</taxon>
        <taxon>Pseudomonadati</taxon>
        <taxon>Pseudomonadota</taxon>
        <taxon>Gammaproteobacteria</taxon>
        <taxon>Legionellales</taxon>
        <taxon>Legionellaceae</taxon>
        <taxon>Legionella</taxon>
    </lineage>
</organism>
<sequence length="147" mass="17349">MPNQFKQQLQEQREKEQKEKEQQQMELRDVKKVNVRPIDEDEQKKREAIDLLVSDYLDYLEKLTKTRPEEPKPGKDGGVSLSFPSEKDAENFFNEQAEKNRRFIVVDPSTDKVLFYSNGDGSLHRPDKDVLFSKFEMPEPEQKSFKP</sequence>
<keyword evidence="3" id="KW-1185">Reference proteome</keyword>
<feature type="region of interest" description="Disordered" evidence="1">
    <location>
        <begin position="1"/>
        <end position="28"/>
    </location>
</feature>
<evidence type="ECO:0000313" key="2">
    <source>
        <dbReference type="EMBL" id="RUQ85179.1"/>
    </source>
</evidence>
<gene>
    <name evidence="2" type="ORF">EKM59_07115</name>
</gene>
<evidence type="ECO:0000256" key="1">
    <source>
        <dbReference type="SAM" id="MobiDB-lite"/>
    </source>
</evidence>
<accession>A0A3S0X3W0</accession>
<dbReference type="Proteomes" id="UP000288012">
    <property type="component" value="Unassembled WGS sequence"/>
</dbReference>
<name>A0A3S0X3W0_9GAMM</name>
<feature type="compositionally biased region" description="Low complexity" evidence="1">
    <location>
        <begin position="1"/>
        <end position="10"/>
    </location>
</feature>
<comment type="caution">
    <text evidence="2">The sequence shown here is derived from an EMBL/GenBank/DDBJ whole genome shotgun (WGS) entry which is preliminary data.</text>
</comment>
<dbReference type="AlphaFoldDB" id="A0A3S0X3W0"/>
<protein>
    <recommendedName>
        <fullName evidence="4">Type IV secretion protein Dot</fullName>
    </recommendedName>
</protein>